<accession>A0A336KFL3</accession>
<dbReference type="SMART" id="SM00355">
    <property type="entry name" value="ZnF_C2H2"/>
    <property type="match status" value="5"/>
</dbReference>
<dbReference type="VEuPathDB" id="VectorBase:CSON009420"/>
<evidence type="ECO:0000259" key="1">
    <source>
        <dbReference type="SMART" id="SM00355"/>
    </source>
</evidence>
<dbReference type="EMBL" id="UFQS01000373">
    <property type="protein sequence ID" value="SSX03297.1"/>
    <property type="molecule type" value="Genomic_DNA"/>
</dbReference>
<evidence type="ECO:0000313" key="2">
    <source>
        <dbReference type="EMBL" id="SSX03297.1"/>
    </source>
</evidence>
<feature type="domain" description="C2H2-type" evidence="1">
    <location>
        <begin position="331"/>
        <end position="353"/>
    </location>
</feature>
<feature type="domain" description="C2H2-type" evidence="1">
    <location>
        <begin position="147"/>
        <end position="167"/>
    </location>
</feature>
<reference evidence="2" key="1">
    <citation type="submission" date="2018-04" db="EMBL/GenBank/DDBJ databases">
        <authorList>
            <person name="Go L.Y."/>
            <person name="Mitchell J.A."/>
        </authorList>
    </citation>
    <scope>NUCLEOTIDE SEQUENCE</scope>
    <source>
        <tissue evidence="2">Whole organism</tissue>
    </source>
</reference>
<gene>
    <name evidence="2" type="primary">CSON009420</name>
</gene>
<dbReference type="AlphaFoldDB" id="A0A336KFL3"/>
<feature type="domain" description="C2H2-type" evidence="1">
    <location>
        <begin position="373"/>
        <end position="395"/>
    </location>
</feature>
<feature type="domain" description="C2H2-type" evidence="1">
    <location>
        <begin position="76"/>
        <end position="96"/>
    </location>
</feature>
<protein>
    <submittedName>
        <fullName evidence="2">CSON009420 protein</fullName>
    </submittedName>
</protein>
<dbReference type="EMBL" id="UFQT01000373">
    <property type="protein sequence ID" value="SSX23663.1"/>
    <property type="molecule type" value="Genomic_DNA"/>
</dbReference>
<sequence length="432" mass="50748">MSQSVPDQQVSFFELDIAIKQEPELEIYDQILFEGNASVKQEPYYDENDGLEEGEIPVTNGIREIESISIEVDKKPRCPVCEQEVKSLKTHLFIIHKIKKPGDLTLAIDRNAQFKRSLPTRRTETQGVKKRPKIDDKILQEKESVQQKCPICGAKMKHIQFHFRLVHKDVMTDPKSIFKCIFCHERAPVDDIISHTSWNCSSLNKTQCKKKAAASADSNFHHFFDTDEQSEDIKCSENASHRIRNYKLCPICIRITKRLRVHAVEEHNELLKDPTILHNCLLCNQSFQTSDLVSHTYSKNCLLRRRCLSCKKIFTTYRENINHMTLDHNMMHCFECDRWFNELNFDRHLLDQHNMINKFKRDEEIKTEVQRFAACGLCSYNCEIAHLWNHIKECHNDTQENDYVYCQICEKHMRKQAFGIHAETSKLHAYKM</sequence>
<name>A0A336KFL3_CULSO</name>
<evidence type="ECO:0000313" key="3">
    <source>
        <dbReference type="EMBL" id="SSX23663.1"/>
    </source>
</evidence>
<dbReference type="InterPro" id="IPR013087">
    <property type="entry name" value="Znf_C2H2_type"/>
</dbReference>
<feature type="domain" description="C2H2-type" evidence="1">
    <location>
        <begin position="305"/>
        <end position="328"/>
    </location>
</feature>
<organism evidence="2">
    <name type="scientific">Culicoides sonorensis</name>
    <name type="common">Biting midge</name>
    <dbReference type="NCBI Taxonomy" id="179676"/>
    <lineage>
        <taxon>Eukaryota</taxon>
        <taxon>Metazoa</taxon>
        <taxon>Ecdysozoa</taxon>
        <taxon>Arthropoda</taxon>
        <taxon>Hexapoda</taxon>
        <taxon>Insecta</taxon>
        <taxon>Pterygota</taxon>
        <taxon>Neoptera</taxon>
        <taxon>Endopterygota</taxon>
        <taxon>Diptera</taxon>
        <taxon>Nematocera</taxon>
        <taxon>Chironomoidea</taxon>
        <taxon>Ceratopogonidae</taxon>
        <taxon>Ceratopogoninae</taxon>
        <taxon>Culicoides</taxon>
        <taxon>Monoculicoides</taxon>
    </lineage>
</organism>
<proteinExistence type="predicted"/>
<reference evidence="3" key="2">
    <citation type="submission" date="2018-07" db="EMBL/GenBank/DDBJ databases">
        <authorList>
            <person name="Quirk P.G."/>
            <person name="Krulwich T.A."/>
        </authorList>
    </citation>
    <scope>NUCLEOTIDE SEQUENCE</scope>
</reference>